<proteinExistence type="inferred from homology"/>
<dbReference type="Gene3D" id="3.30.2350.10">
    <property type="entry name" value="Pseudouridine synthase"/>
    <property type="match status" value="1"/>
</dbReference>
<dbReference type="InterPro" id="IPR005479">
    <property type="entry name" value="CPAse_ATP-bd"/>
</dbReference>
<dbReference type="Proteomes" id="UP001501411">
    <property type="component" value="Unassembled WGS sequence"/>
</dbReference>
<dbReference type="EMBL" id="BAABIQ010000044">
    <property type="protein sequence ID" value="GAA4807810.1"/>
    <property type="molecule type" value="Genomic_DNA"/>
</dbReference>
<evidence type="ECO:0000259" key="3">
    <source>
        <dbReference type="PROSITE" id="PS00867"/>
    </source>
</evidence>
<dbReference type="InterPro" id="IPR006145">
    <property type="entry name" value="PsdUridine_synth_RsuA/RluA"/>
</dbReference>
<dbReference type="InterPro" id="IPR020103">
    <property type="entry name" value="PsdUridine_synth_cat_dom_sf"/>
</dbReference>
<dbReference type="InterPro" id="IPR050188">
    <property type="entry name" value="RluA_PseudoU_synthase"/>
</dbReference>
<organism evidence="4 5">
    <name type="scientific">Olivibacter ginsenosidimutans</name>
    <dbReference type="NCBI Taxonomy" id="1176537"/>
    <lineage>
        <taxon>Bacteria</taxon>
        <taxon>Pseudomonadati</taxon>
        <taxon>Bacteroidota</taxon>
        <taxon>Sphingobacteriia</taxon>
        <taxon>Sphingobacteriales</taxon>
        <taxon>Sphingobacteriaceae</taxon>
        <taxon>Olivibacter</taxon>
    </lineage>
</organism>
<dbReference type="PROSITE" id="PS01129">
    <property type="entry name" value="PSI_RLU"/>
    <property type="match status" value="1"/>
</dbReference>
<dbReference type="RefSeq" id="WP_345235130.1">
    <property type="nucleotide sequence ID" value="NZ_BAABIQ010000044.1"/>
</dbReference>
<evidence type="ECO:0000256" key="1">
    <source>
        <dbReference type="ARBA" id="ARBA00010876"/>
    </source>
</evidence>
<evidence type="ECO:0000313" key="4">
    <source>
        <dbReference type="EMBL" id="GAA4807810.1"/>
    </source>
</evidence>
<dbReference type="PANTHER" id="PTHR21600">
    <property type="entry name" value="MITOCHONDRIAL RNA PSEUDOURIDINE SYNTHASE"/>
    <property type="match status" value="1"/>
</dbReference>
<feature type="domain" description="Carbamoyl phosphate synthase ATP-binding" evidence="3">
    <location>
        <begin position="151"/>
        <end position="158"/>
    </location>
</feature>
<gene>
    <name evidence="4" type="ORF">GCM10023231_41310</name>
</gene>
<dbReference type="CDD" id="cd02869">
    <property type="entry name" value="PseudoU_synth_RluA_like"/>
    <property type="match status" value="1"/>
</dbReference>
<protein>
    <submittedName>
        <fullName evidence="4">RNA pseudouridine synthase</fullName>
    </submittedName>
</protein>
<name>A0ABP9CBA1_9SPHI</name>
<dbReference type="InterPro" id="IPR006224">
    <property type="entry name" value="PsdUridine_synth_RluA-like_CS"/>
</dbReference>
<keyword evidence="5" id="KW-1185">Reference proteome</keyword>
<dbReference type="PANTHER" id="PTHR21600:SF83">
    <property type="entry name" value="PSEUDOURIDYLATE SYNTHASE RPUSD4, MITOCHONDRIAL"/>
    <property type="match status" value="1"/>
</dbReference>
<evidence type="ECO:0000313" key="5">
    <source>
        <dbReference type="Proteomes" id="UP001501411"/>
    </source>
</evidence>
<reference evidence="5" key="1">
    <citation type="journal article" date="2019" name="Int. J. Syst. Evol. Microbiol.">
        <title>The Global Catalogue of Microorganisms (GCM) 10K type strain sequencing project: providing services to taxonomists for standard genome sequencing and annotation.</title>
        <authorList>
            <consortium name="The Broad Institute Genomics Platform"/>
            <consortium name="The Broad Institute Genome Sequencing Center for Infectious Disease"/>
            <person name="Wu L."/>
            <person name="Ma J."/>
        </authorList>
    </citation>
    <scope>NUCLEOTIDE SEQUENCE [LARGE SCALE GENOMIC DNA]</scope>
    <source>
        <strain evidence="5">JCM 18200</strain>
    </source>
</reference>
<dbReference type="PROSITE" id="PS00867">
    <property type="entry name" value="CPSASE_2"/>
    <property type="match status" value="1"/>
</dbReference>
<accession>A0ABP9CBA1</accession>
<keyword evidence="2" id="KW-0413">Isomerase</keyword>
<evidence type="ECO:0000256" key="2">
    <source>
        <dbReference type="ARBA" id="ARBA00023235"/>
    </source>
</evidence>
<dbReference type="Pfam" id="PF00849">
    <property type="entry name" value="PseudoU_synth_2"/>
    <property type="match status" value="1"/>
</dbReference>
<comment type="caution">
    <text evidence="4">The sequence shown here is derived from an EMBL/GenBank/DDBJ whole genome shotgun (WGS) entry which is preliminary data.</text>
</comment>
<sequence length="227" mass="25901">MPIAISDTIIYEDDHLIAINKPAGYLAETTKKKGEKTLVDLISNYLSVQTGKPVNGHAVHRLDRRVSGILLFSKTQEALDGMIALFKQRKVQKTYWAIVHEKPEPSEAVLIHWLTRDKVNNITFTHQEVVENSKKAELSYRIIAQANDYYLIEVNPRTGRTHQIRAQLAAIGCPIVGDYKYGYPRETPRKAIALHAKRLVFEHPISHEKIDLSIPKPNAQLWNSFDR</sequence>
<dbReference type="SUPFAM" id="SSF55120">
    <property type="entry name" value="Pseudouridine synthase"/>
    <property type="match status" value="1"/>
</dbReference>
<comment type="similarity">
    <text evidence="1">Belongs to the pseudouridine synthase RluA family.</text>
</comment>